<name>A0ABR3JH15_9AGAR</name>
<reference evidence="2" key="1">
    <citation type="submission" date="2024-06" db="EMBL/GenBank/DDBJ databases">
        <title>Multi-omics analyses provide insights into the biosynthesis of the anticancer antibiotic pleurotin in Hohenbuehelia grisea.</title>
        <authorList>
            <person name="Weaver J.A."/>
            <person name="Alberti F."/>
        </authorList>
    </citation>
    <scope>NUCLEOTIDE SEQUENCE [LARGE SCALE GENOMIC DNA]</scope>
    <source>
        <strain evidence="2">T-177</strain>
    </source>
</reference>
<evidence type="ECO:0000313" key="2">
    <source>
        <dbReference type="Proteomes" id="UP001556367"/>
    </source>
</evidence>
<evidence type="ECO:0000313" key="1">
    <source>
        <dbReference type="EMBL" id="KAL0954692.1"/>
    </source>
</evidence>
<protein>
    <submittedName>
        <fullName evidence="1">Uncharacterized protein</fullName>
    </submittedName>
</protein>
<dbReference type="Proteomes" id="UP001556367">
    <property type="component" value="Unassembled WGS sequence"/>
</dbReference>
<accession>A0ABR3JH15</accession>
<comment type="caution">
    <text evidence="1">The sequence shown here is derived from an EMBL/GenBank/DDBJ whole genome shotgun (WGS) entry which is preliminary data.</text>
</comment>
<sequence length="151" mass="17132">MGDPALLNAILRVHFSSSDFNTLNPPAQAPVEIDHFWEVQHVVALIIPIIGDNWYPLPIGEFMDLSSFVNEHRNMFQITRATNQAKKAIPLAQYPNNPLIATYLNQRLQGAQFATVRDSVRALAQAMRNRQSVYPRLTRHVGTHLCNLMGW</sequence>
<keyword evidence="2" id="KW-1185">Reference proteome</keyword>
<proteinExistence type="predicted"/>
<organism evidence="1 2">
    <name type="scientific">Hohenbuehelia grisea</name>
    <dbReference type="NCBI Taxonomy" id="104357"/>
    <lineage>
        <taxon>Eukaryota</taxon>
        <taxon>Fungi</taxon>
        <taxon>Dikarya</taxon>
        <taxon>Basidiomycota</taxon>
        <taxon>Agaricomycotina</taxon>
        <taxon>Agaricomycetes</taxon>
        <taxon>Agaricomycetidae</taxon>
        <taxon>Agaricales</taxon>
        <taxon>Pleurotineae</taxon>
        <taxon>Pleurotaceae</taxon>
        <taxon>Hohenbuehelia</taxon>
    </lineage>
</organism>
<gene>
    <name evidence="1" type="ORF">HGRIS_003641</name>
</gene>
<dbReference type="EMBL" id="JASNQZ010000007">
    <property type="protein sequence ID" value="KAL0954692.1"/>
    <property type="molecule type" value="Genomic_DNA"/>
</dbReference>